<evidence type="ECO:0000256" key="8">
    <source>
        <dbReference type="ARBA" id="ARBA00023242"/>
    </source>
</evidence>
<organism evidence="9 10">
    <name type="scientific">Euroglyphus maynei</name>
    <name type="common">Mayne's house dust mite</name>
    <dbReference type="NCBI Taxonomy" id="6958"/>
    <lineage>
        <taxon>Eukaryota</taxon>
        <taxon>Metazoa</taxon>
        <taxon>Ecdysozoa</taxon>
        <taxon>Arthropoda</taxon>
        <taxon>Chelicerata</taxon>
        <taxon>Arachnida</taxon>
        <taxon>Acari</taxon>
        <taxon>Acariformes</taxon>
        <taxon>Sarcoptiformes</taxon>
        <taxon>Astigmata</taxon>
        <taxon>Psoroptidia</taxon>
        <taxon>Analgoidea</taxon>
        <taxon>Pyroglyphidae</taxon>
        <taxon>Pyroglyphinae</taxon>
        <taxon>Euroglyphus</taxon>
    </lineage>
</organism>
<dbReference type="GO" id="GO:0042799">
    <property type="term" value="F:histone H4K20 methyltransferase activity"/>
    <property type="evidence" value="ECO:0007669"/>
    <property type="project" value="TreeGrafter"/>
</dbReference>
<keyword evidence="3" id="KW-0158">Chromosome</keyword>
<dbReference type="PANTHER" id="PTHR12977">
    <property type="entry name" value="SUPPRESSOR OF VARIEGATION 4-20-RELATED"/>
    <property type="match status" value="1"/>
</dbReference>
<evidence type="ECO:0000256" key="7">
    <source>
        <dbReference type="ARBA" id="ARBA00022853"/>
    </source>
</evidence>
<keyword evidence="10" id="KW-1185">Reference proteome</keyword>
<protein>
    <submittedName>
        <fullName evidence="9">Uncharacterized protein</fullName>
    </submittedName>
</protein>
<dbReference type="Gene3D" id="1.10.10.1700">
    <property type="entry name" value="Histone-lysine N-methyltransferase"/>
    <property type="match status" value="1"/>
</dbReference>
<comment type="caution">
    <text evidence="9">The sequence shown here is derived from an EMBL/GenBank/DDBJ whole genome shotgun (WGS) entry which is preliminary data.</text>
</comment>
<sequence length="115" mass="13597">MRISQQQQNQNKSLFNVNNQIPMTPAELCEADDIATALVVDQYLGFTTHKMNTRYVYCVLFFLEKKAYSFSLSLRFRQPKVAKDQLKKIIMKFKEHQNYEQALKEIFEGEWAHSL</sequence>
<evidence type="ECO:0000256" key="2">
    <source>
        <dbReference type="ARBA" id="ARBA00004286"/>
    </source>
</evidence>
<evidence type="ECO:0000256" key="4">
    <source>
        <dbReference type="ARBA" id="ARBA00022603"/>
    </source>
</evidence>
<dbReference type="Proteomes" id="UP000194236">
    <property type="component" value="Unassembled WGS sequence"/>
</dbReference>
<evidence type="ECO:0000256" key="1">
    <source>
        <dbReference type="ARBA" id="ARBA00004123"/>
    </source>
</evidence>
<evidence type="ECO:0000256" key="3">
    <source>
        <dbReference type="ARBA" id="ARBA00022454"/>
    </source>
</evidence>
<dbReference type="PANTHER" id="PTHR12977:SF4">
    <property type="entry name" value="HISTONE-LYSINE N-METHYLTRANSFERASE KMT5B"/>
    <property type="match status" value="1"/>
</dbReference>
<proteinExistence type="predicted"/>
<dbReference type="InterPro" id="IPR041938">
    <property type="entry name" value="Hist-Lys_N-MTase_N"/>
</dbReference>
<dbReference type="AlphaFoldDB" id="A0A1Y3BUL7"/>
<name>A0A1Y3BUL7_EURMA</name>
<keyword evidence="6" id="KW-0949">S-adenosyl-L-methionine</keyword>
<gene>
    <name evidence="9" type="ORF">BLA29_004328</name>
</gene>
<comment type="subcellular location">
    <subcellularLocation>
        <location evidence="2">Chromosome</location>
    </subcellularLocation>
    <subcellularLocation>
        <location evidence="1">Nucleus</location>
    </subcellularLocation>
</comment>
<keyword evidence="5" id="KW-0808">Transferase</keyword>
<evidence type="ECO:0000256" key="5">
    <source>
        <dbReference type="ARBA" id="ARBA00022679"/>
    </source>
</evidence>
<dbReference type="OrthoDB" id="6436664at2759"/>
<evidence type="ECO:0000313" key="9">
    <source>
        <dbReference type="EMBL" id="OTF83757.1"/>
    </source>
</evidence>
<dbReference type="FunFam" id="1.10.10.1700:FF:000001">
    <property type="entry name" value="Histone-lysine N-methyltransferase"/>
    <property type="match status" value="1"/>
</dbReference>
<dbReference type="GO" id="GO:0032259">
    <property type="term" value="P:methylation"/>
    <property type="evidence" value="ECO:0007669"/>
    <property type="project" value="UniProtKB-KW"/>
</dbReference>
<dbReference type="InterPro" id="IPR039977">
    <property type="entry name" value="Suv4-20/Set9"/>
</dbReference>
<evidence type="ECO:0000313" key="10">
    <source>
        <dbReference type="Proteomes" id="UP000194236"/>
    </source>
</evidence>
<accession>A0A1Y3BUL7</accession>
<keyword evidence="8" id="KW-0539">Nucleus</keyword>
<evidence type="ECO:0000256" key="6">
    <source>
        <dbReference type="ARBA" id="ARBA00022691"/>
    </source>
</evidence>
<reference evidence="9 10" key="1">
    <citation type="submission" date="2017-03" db="EMBL/GenBank/DDBJ databases">
        <title>Genome Survey of Euroglyphus maynei.</title>
        <authorList>
            <person name="Arlian L.G."/>
            <person name="Morgan M.S."/>
            <person name="Rider S.D."/>
        </authorList>
    </citation>
    <scope>NUCLEOTIDE SEQUENCE [LARGE SCALE GENOMIC DNA]</scope>
    <source>
        <strain evidence="9">Arlian Lab</strain>
        <tissue evidence="9">Whole body</tissue>
    </source>
</reference>
<keyword evidence="4" id="KW-0489">Methyltransferase</keyword>
<dbReference type="GO" id="GO:0005694">
    <property type="term" value="C:chromosome"/>
    <property type="evidence" value="ECO:0007669"/>
    <property type="project" value="UniProtKB-SubCell"/>
</dbReference>
<keyword evidence="7" id="KW-0156">Chromatin regulator</keyword>
<dbReference type="EMBL" id="MUJZ01002287">
    <property type="protein sequence ID" value="OTF83757.1"/>
    <property type="molecule type" value="Genomic_DNA"/>
</dbReference>
<dbReference type="GO" id="GO:0005634">
    <property type="term" value="C:nucleus"/>
    <property type="evidence" value="ECO:0007669"/>
    <property type="project" value="UniProtKB-SubCell"/>
</dbReference>